<reference evidence="3" key="1">
    <citation type="journal article" date="2024" name="Syst. Appl. Microbiol.">
        <title>First single-strain enrichments of Electrothrix cable bacteria, description of E. aestuarii sp. nov. and E. rattekaaiensis sp. nov., and proposal of a cable bacteria taxonomy following the rules of the SeqCode.</title>
        <authorList>
            <person name="Plum-Jensen L.E."/>
            <person name="Schramm A."/>
            <person name="Marshall I.P.G."/>
        </authorList>
    </citation>
    <scope>NUCLEOTIDE SEQUENCE</scope>
    <source>
        <strain evidence="3">Rat1</strain>
    </source>
</reference>
<name>A0AAU8LXP1_9BACT</name>
<dbReference type="EMBL" id="CP159373">
    <property type="protein sequence ID" value="XCN73644.1"/>
    <property type="molecule type" value="Genomic_DNA"/>
</dbReference>
<gene>
    <name evidence="3" type="ORF">Q3M24_02505</name>
</gene>
<feature type="compositionally biased region" description="Basic and acidic residues" evidence="1">
    <location>
        <begin position="167"/>
        <end position="186"/>
    </location>
</feature>
<evidence type="ECO:0000313" key="3">
    <source>
        <dbReference type="EMBL" id="XCN73644.1"/>
    </source>
</evidence>
<feature type="chain" id="PRO_5043650235" description="DUF4189 domain-containing protein" evidence="2">
    <location>
        <begin position="26"/>
        <end position="298"/>
    </location>
</feature>
<proteinExistence type="predicted"/>
<organism evidence="3">
    <name type="scientific">Candidatus Electrothrix aestuarii</name>
    <dbReference type="NCBI Taxonomy" id="3062594"/>
    <lineage>
        <taxon>Bacteria</taxon>
        <taxon>Pseudomonadati</taxon>
        <taxon>Thermodesulfobacteriota</taxon>
        <taxon>Desulfobulbia</taxon>
        <taxon>Desulfobulbales</taxon>
        <taxon>Desulfobulbaceae</taxon>
        <taxon>Candidatus Electrothrix</taxon>
    </lineage>
</organism>
<accession>A0AAU8LXP1</accession>
<sequence length="298" mass="34646">MKKTIWVCTFLMGSLFCLSQQTANAETECYVFGNSRRGGEQMYNSCVDCFRQSRRCEQRCFDTNTTCTAMGNDRYGSRITVQGPPAKRKKRARKKALQQCRRQGLMNCTVLRCTDSRNRQPISMEVCRSQPTRGDRNSRDWDRGRNSRVWDGNSRDRGVDSMIWDNNPRDNRNSENRNRTRTERPRNRNNNRNTAARRPQPQPQPTQRYVKSWQHLKGRCEGHSYPKVAQQCGGSGVWHGIYCRVTWSDGRTEDLHGKVDLKDPYGRAYCTRRTRPANFNCVSRCDNTNGPLMNLPRP</sequence>
<keyword evidence="2" id="KW-0732">Signal</keyword>
<reference evidence="3" key="2">
    <citation type="submission" date="2024-06" db="EMBL/GenBank/DDBJ databases">
        <authorList>
            <person name="Plum-Jensen L.E."/>
            <person name="Schramm A."/>
            <person name="Marshall I.P.G."/>
        </authorList>
    </citation>
    <scope>NUCLEOTIDE SEQUENCE</scope>
    <source>
        <strain evidence="3">Rat1</strain>
    </source>
</reference>
<feature type="compositionally biased region" description="Low complexity" evidence="1">
    <location>
        <begin position="188"/>
        <end position="199"/>
    </location>
</feature>
<dbReference type="KEGG" id="eaj:Q3M24_02505"/>
<evidence type="ECO:0008006" key="4">
    <source>
        <dbReference type="Google" id="ProtNLM"/>
    </source>
</evidence>
<dbReference type="AlphaFoldDB" id="A0AAU8LXP1"/>
<feature type="region of interest" description="Disordered" evidence="1">
    <location>
        <begin position="124"/>
        <end position="208"/>
    </location>
</feature>
<feature type="signal peptide" evidence="2">
    <location>
        <begin position="1"/>
        <end position="25"/>
    </location>
</feature>
<feature type="compositionally biased region" description="Basic and acidic residues" evidence="1">
    <location>
        <begin position="133"/>
        <end position="145"/>
    </location>
</feature>
<evidence type="ECO:0000256" key="2">
    <source>
        <dbReference type="SAM" id="SignalP"/>
    </source>
</evidence>
<evidence type="ECO:0000256" key="1">
    <source>
        <dbReference type="SAM" id="MobiDB-lite"/>
    </source>
</evidence>
<protein>
    <recommendedName>
        <fullName evidence="4">DUF4189 domain-containing protein</fullName>
    </recommendedName>
</protein>